<evidence type="ECO:0000256" key="2">
    <source>
        <dbReference type="ARBA" id="ARBA00023134"/>
    </source>
</evidence>
<dbReference type="Pfam" id="PF14578">
    <property type="entry name" value="GTP_EFTU_D4"/>
    <property type="match status" value="1"/>
</dbReference>
<dbReference type="InterPro" id="IPR036925">
    <property type="entry name" value="TIF_IF2_dom3_sf"/>
</dbReference>
<dbReference type="EMBL" id="CACVBM020001227">
    <property type="protein sequence ID" value="CAA7040307.1"/>
    <property type="molecule type" value="Genomic_DNA"/>
</dbReference>
<dbReference type="OrthoDB" id="4928at2759"/>
<dbReference type="GO" id="GO:0005739">
    <property type="term" value="C:mitochondrion"/>
    <property type="evidence" value="ECO:0007669"/>
    <property type="project" value="TreeGrafter"/>
</dbReference>
<dbReference type="PANTHER" id="PTHR43381:SF14">
    <property type="entry name" value="C3H1-TYPE DOMAIN-CONTAINING PROTEIN"/>
    <property type="match status" value="1"/>
</dbReference>
<dbReference type="Gene3D" id="3.40.50.10050">
    <property type="entry name" value="Translation initiation factor IF- 2, domain 3"/>
    <property type="match status" value="1"/>
</dbReference>
<feature type="domain" description="Elongation factor Tu-type" evidence="4">
    <location>
        <begin position="194"/>
        <end position="268"/>
    </location>
</feature>
<dbReference type="InterPro" id="IPR015760">
    <property type="entry name" value="TIF_IF2"/>
</dbReference>
<feature type="domain" description="Translation initiation factor IF- 2" evidence="3">
    <location>
        <begin position="73"/>
        <end position="163"/>
    </location>
</feature>
<evidence type="ECO:0000259" key="3">
    <source>
        <dbReference type="Pfam" id="PF11987"/>
    </source>
</evidence>
<dbReference type="InterPro" id="IPR023115">
    <property type="entry name" value="TIF_IF2_dom3"/>
</dbReference>
<dbReference type="SUPFAM" id="SSF52156">
    <property type="entry name" value="Initiation factor IF2/eIF5b, domain 3"/>
    <property type="match status" value="1"/>
</dbReference>
<accession>A0A6D2HEE7</accession>
<dbReference type="GO" id="GO:0003743">
    <property type="term" value="F:translation initiation factor activity"/>
    <property type="evidence" value="ECO:0007669"/>
    <property type="project" value="TreeGrafter"/>
</dbReference>
<dbReference type="GO" id="GO:0005525">
    <property type="term" value="F:GTP binding"/>
    <property type="evidence" value="ECO:0007669"/>
    <property type="project" value="UniProtKB-KW"/>
</dbReference>
<dbReference type="Pfam" id="PF11987">
    <property type="entry name" value="IF-2"/>
    <property type="match status" value="1"/>
</dbReference>
<dbReference type="Proteomes" id="UP000467841">
    <property type="component" value="Unassembled WGS sequence"/>
</dbReference>
<reference evidence="5 7" key="1">
    <citation type="submission" date="2020-01" db="EMBL/GenBank/DDBJ databases">
        <authorList>
            <person name="Mishra B."/>
        </authorList>
    </citation>
    <scope>NUCLEOTIDE SEQUENCE [LARGE SCALE GENOMIC DNA]</scope>
</reference>
<evidence type="ECO:0000313" key="7">
    <source>
        <dbReference type="Proteomes" id="UP000467841"/>
    </source>
</evidence>
<evidence type="ECO:0000313" key="6">
    <source>
        <dbReference type="EMBL" id="CAA7040307.1"/>
    </source>
</evidence>
<name>A0A6D2HEE7_9BRAS</name>
<evidence type="ECO:0000259" key="4">
    <source>
        <dbReference type="Pfam" id="PF14578"/>
    </source>
</evidence>
<gene>
    <name evidence="5" type="ORF">MERR_LOCUS1158</name>
    <name evidence="6" type="ORF">MERR_LOCUS27542</name>
</gene>
<dbReference type="Gene3D" id="2.40.30.10">
    <property type="entry name" value="Translation factors"/>
    <property type="match status" value="1"/>
</dbReference>
<dbReference type="SUPFAM" id="SSF50447">
    <property type="entry name" value="Translation proteins"/>
    <property type="match status" value="1"/>
</dbReference>
<proteinExistence type="predicted"/>
<sequence>MGTWSFKYAFFMIYGLLNLLSLRSSYLIQFYFSNGSLPSLTDGHIVNIPGEETSSKMPEGFGKDSDMETVKNFKKSGEGVYAVASTTGSLKELVEFLASPEVNIPVRAIDVGTITPLEIRKVRIMSDDEKRQFCTILGFGVDVTHEASQLAERLQVEVICGGVLETLSVQFKEYVKELEEEETQRDGGDKAIFPCVLSILRDLVFNKDDPIVLGVLVVEGSLKVGMSICHLRMRSGGYVDLGRIAWIANYRGPVEVASLGERVIIKIVASNPEGQQGQGLAHFDITSDHESILFSRITRASIDALKANHRADLSMGDCMLVSDIKEVLKIPNPTKRDANF</sequence>
<organism evidence="5 7">
    <name type="scientific">Microthlaspi erraticum</name>
    <dbReference type="NCBI Taxonomy" id="1685480"/>
    <lineage>
        <taxon>Eukaryota</taxon>
        <taxon>Viridiplantae</taxon>
        <taxon>Streptophyta</taxon>
        <taxon>Embryophyta</taxon>
        <taxon>Tracheophyta</taxon>
        <taxon>Spermatophyta</taxon>
        <taxon>Magnoliopsida</taxon>
        <taxon>eudicotyledons</taxon>
        <taxon>Gunneridae</taxon>
        <taxon>Pentapetalae</taxon>
        <taxon>rosids</taxon>
        <taxon>malvids</taxon>
        <taxon>Brassicales</taxon>
        <taxon>Brassicaceae</taxon>
        <taxon>Coluteocarpeae</taxon>
        <taxon>Microthlaspi</taxon>
    </lineage>
</organism>
<dbReference type="AlphaFoldDB" id="A0A6D2HEE7"/>
<dbReference type="InterPro" id="IPR029459">
    <property type="entry name" value="EFTU-type"/>
</dbReference>
<evidence type="ECO:0000256" key="1">
    <source>
        <dbReference type="ARBA" id="ARBA00022741"/>
    </source>
</evidence>
<evidence type="ECO:0000313" key="5">
    <source>
        <dbReference type="EMBL" id="CAA7013924.1"/>
    </source>
</evidence>
<protein>
    <submittedName>
        <fullName evidence="5">Uncharacterized protein</fullName>
    </submittedName>
</protein>
<keyword evidence="7" id="KW-1185">Reference proteome</keyword>
<keyword evidence="2" id="KW-0342">GTP-binding</keyword>
<dbReference type="PANTHER" id="PTHR43381">
    <property type="entry name" value="TRANSLATION INITIATION FACTOR IF-2-RELATED"/>
    <property type="match status" value="1"/>
</dbReference>
<keyword evidence="1" id="KW-0547">Nucleotide-binding</keyword>
<dbReference type="InterPro" id="IPR009000">
    <property type="entry name" value="Transl_B-barrel_sf"/>
</dbReference>
<dbReference type="EMBL" id="CACVBM020000077">
    <property type="protein sequence ID" value="CAA7013924.1"/>
    <property type="molecule type" value="Genomic_DNA"/>
</dbReference>